<dbReference type="InterPro" id="IPR032675">
    <property type="entry name" value="LRR_dom_sf"/>
</dbReference>
<proteinExistence type="predicted"/>
<dbReference type="AlphaFoldDB" id="A0A8H6Y115"/>
<gene>
    <name evidence="1" type="ORF">MVEN_01349600</name>
</gene>
<accession>A0A8H6Y115</accession>
<keyword evidence="2" id="KW-1185">Reference proteome</keyword>
<dbReference type="OrthoDB" id="3258333at2759"/>
<evidence type="ECO:0000313" key="2">
    <source>
        <dbReference type="Proteomes" id="UP000620124"/>
    </source>
</evidence>
<dbReference type="Proteomes" id="UP000620124">
    <property type="component" value="Unassembled WGS sequence"/>
</dbReference>
<sequence>MSAPIIYSLPNELLVAIAVAGQEGDGNLQPRTFKPEWTLSHVSRRFRDIIIGAPVLWTFIDANLDVAGSMEILKLYLERSQACYISVTLRSSLDTWKTPHEDSTIVQRLYEIVPHFHHIVKLKIMLETLWEPEHLEIRVDKVRDQMPTVEMFSPGVPRLSLLKLEGVKLRLPVQWTASLTHLELRRIQDAVTSNSNPLIALAMQCPLLIHLHLDISWISIGADRFHSPTLKSLHVSIYDGGDEFYLRNIMNLSDTPALTDFMVEGTHGDQISLLFNSTGLPRSSFPALASISFVQRNICDCEFEIPFSLDTLSSPPLALFPALSSLTLINQCYTHKLVKNILGPASEPWPLLRTVTLCPMTDTVEKVCDALKDAVQSEHRLPRLRLSSALLSLEDWQGLGLDVEIFDPKDVLSNFW</sequence>
<name>A0A8H6Y115_9AGAR</name>
<dbReference type="Gene3D" id="3.80.10.10">
    <property type="entry name" value="Ribonuclease Inhibitor"/>
    <property type="match status" value="1"/>
</dbReference>
<reference evidence="1" key="1">
    <citation type="submission" date="2020-05" db="EMBL/GenBank/DDBJ databases">
        <title>Mycena genomes resolve the evolution of fungal bioluminescence.</title>
        <authorList>
            <person name="Tsai I.J."/>
        </authorList>
    </citation>
    <scope>NUCLEOTIDE SEQUENCE</scope>
    <source>
        <strain evidence="1">CCC161011</strain>
    </source>
</reference>
<evidence type="ECO:0000313" key="1">
    <source>
        <dbReference type="EMBL" id="KAF7350444.1"/>
    </source>
</evidence>
<dbReference type="EMBL" id="JACAZI010000010">
    <property type="protein sequence ID" value="KAF7350444.1"/>
    <property type="molecule type" value="Genomic_DNA"/>
</dbReference>
<organism evidence="1 2">
    <name type="scientific">Mycena venus</name>
    <dbReference type="NCBI Taxonomy" id="2733690"/>
    <lineage>
        <taxon>Eukaryota</taxon>
        <taxon>Fungi</taxon>
        <taxon>Dikarya</taxon>
        <taxon>Basidiomycota</taxon>
        <taxon>Agaricomycotina</taxon>
        <taxon>Agaricomycetes</taxon>
        <taxon>Agaricomycetidae</taxon>
        <taxon>Agaricales</taxon>
        <taxon>Marasmiineae</taxon>
        <taxon>Mycenaceae</taxon>
        <taxon>Mycena</taxon>
    </lineage>
</organism>
<comment type="caution">
    <text evidence="1">The sequence shown here is derived from an EMBL/GenBank/DDBJ whole genome shotgun (WGS) entry which is preliminary data.</text>
</comment>
<protein>
    <submittedName>
        <fullName evidence="1">F-box domain-containing protein</fullName>
    </submittedName>
</protein>